<dbReference type="OrthoDB" id="1917726at2759"/>
<accession>A0A8E2J6Q7</accession>
<evidence type="ECO:0000313" key="2">
    <source>
        <dbReference type="EMBL" id="OCH96107.1"/>
    </source>
</evidence>
<dbReference type="Pfam" id="PF13424">
    <property type="entry name" value="TPR_12"/>
    <property type="match status" value="1"/>
</dbReference>
<protein>
    <recommendedName>
        <fullName evidence="4">Tetratricopeptide repeat protein</fullName>
    </recommendedName>
</protein>
<dbReference type="SUPFAM" id="SSF48452">
    <property type="entry name" value="TPR-like"/>
    <property type="match status" value="1"/>
</dbReference>
<dbReference type="InterPro" id="IPR019734">
    <property type="entry name" value="TPR_rpt"/>
</dbReference>
<dbReference type="InterPro" id="IPR011990">
    <property type="entry name" value="TPR-like_helical_dom_sf"/>
</dbReference>
<evidence type="ECO:0000313" key="3">
    <source>
        <dbReference type="Proteomes" id="UP000250043"/>
    </source>
</evidence>
<dbReference type="Proteomes" id="UP000250043">
    <property type="component" value="Unassembled WGS sequence"/>
</dbReference>
<reference evidence="2 3" key="1">
    <citation type="submission" date="2016-07" db="EMBL/GenBank/DDBJ databases">
        <title>Draft genome of the white-rot fungus Obba rivulosa 3A-2.</title>
        <authorList>
            <consortium name="DOE Joint Genome Institute"/>
            <person name="Miettinen O."/>
            <person name="Riley R."/>
            <person name="Acob R."/>
            <person name="Barry K."/>
            <person name="Cullen D."/>
            <person name="De Vries R."/>
            <person name="Hainaut M."/>
            <person name="Hatakka A."/>
            <person name="Henrissat B."/>
            <person name="Hilden K."/>
            <person name="Kuo R."/>
            <person name="Labutti K."/>
            <person name="Lipzen A."/>
            <person name="Makela M.R."/>
            <person name="Sandor L."/>
            <person name="Spatafora J.W."/>
            <person name="Grigoriev I.V."/>
            <person name="Hibbett D.S."/>
        </authorList>
    </citation>
    <scope>NUCLEOTIDE SEQUENCE [LARGE SCALE GENOMIC DNA]</scope>
    <source>
        <strain evidence="2 3">3A-2</strain>
    </source>
</reference>
<dbReference type="EMBL" id="KV722332">
    <property type="protein sequence ID" value="OCH96107.1"/>
    <property type="molecule type" value="Genomic_DNA"/>
</dbReference>
<keyword evidence="3" id="KW-1185">Reference proteome</keyword>
<gene>
    <name evidence="2" type="ORF">OBBRIDRAFT_362897</name>
</gene>
<dbReference type="Gene3D" id="1.25.40.10">
    <property type="entry name" value="Tetratricopeptide repeat domain"/>
    <property type="match status" value="1"/>
</dbReference>
<dbReference type="PROSITE" id="PS50005">
    <property type="entry name" value="TPR"/>
    <property type="match status" value="1"/>
</dbReference>
<dbReference type="AlphaFoldDB" id="A0A8E2J6Q7"/>
<keyword evidence="1" id="KW-0802">TPR repeat</keyword>
<organism evidence="2 3">
    <name type="scientific">Obba rivulosa</name>
    <dbReference type="NCBI Taxonomy" id="1052685"/>
    <lineage>
        <taxon>Eukaryota</taxon>
        <taxon>Fungi</taxon>
        <taxon>Dikarya</taxon>
        <taxon>Basidiomycota</taxon>
        <taxon>Agaricomycotina</taxon>
        <taxon>Agaricomycetes</taxon>
        <taxon>Polyporales</taxon>
        <taxon>Gelatoporiaceae</taxon>
        <taxon>Obba</taxon>
    </lineage>
</organism>
<sequence length="148" mass="16631">MGKKSTSKSVSYDYTINPDLGTTTALESYMNSQAFKFREEGNYPEVERHQSLAVQLCERAIGLESTTTATNWNNLGEVYILMDRLDDAEKHLRKALEIREASNDMFDAAVTCENLARVYECRGDLQEADGLVLPTRSRAIITSVSVRL</sequence>
<evidence type="ECO:0008006" key="4">
    <source>
        <dbReference type="Google" id="ProtNLM"/>
    </source>
</evidence>
<name>A0A8E2J6Q7_9APHY</name>
<evidence type="ECO:0000256" key="1">
    <source>
        <dbReference type="PROSITE-ProRule" id="PRU00339"/>
    </source>
</evidence>
<proteinExistence type="predicted"/>
<feature type="repeat" description="TPR" evidence="1">
    <location>
        <begin position="69"/>
        <end position="102"/>
    </location>
</feature>
<dbReference type="SMART" id="SM00028">
    <property type="entry name" value="TPR"/>
    <property type="match status" value="1"/>
</dbReference>